<keyword evidence="3" id="KW-1003">Cell membrane</keyword>
<evidence type="ECO:0000256" key="8">
    <source>
        <dbReference type="SAM" id="Phobius"/>
    </source>
</evidence>
<feature type="transmembrane region" description="Helical" evidence="8">
    <location>
        <begin position="504"/>
        <end position="526"/>
    </location>
</feature>
<dbReference type="PRINTS" id="PR00237">
    <property type="entry name" value="GPCRRHODOPSN"/>
</dbReference>
<evidence type="ECO:0000256" key="2">
    <source>
        <dbReference type="ARBA" id="ARBA00010663"/>
    </source>
</evidence>
<keyword evidence="6 8" id="KW-0472">Membrane</keyword>
<evidence type="ECO:0000256" key="1">
    <source>
        <dbReference type="ARBA" id="ARBA00004651"/>
    </source>
</evidence>
<dbReference type="PANTHER" id="PTHR22750">
    <property type="entry name" value="G-PROTEIN COUPLED RECEPTOR"/>
    <property type="match status" value="1"/>
</dbReference>
<comment type="subcellular location">
    <subcellularLocation>
        <location evidence="1">Cell membrane</location>
        <topology evidence="1">Multi-pass membrane protein</topology>
    </subcellularLocation>
</comment>
<feature type="transmembrane region" description="Helical" evidence="8">
    <location>
        <begin position="154"/>
        <end position="175"/>
    </location>
</feature>
<feature type="transmembrane region" description="Helical" evidence="8">
    <location>
        <begin position="29"/>
        <end position="50"/>
    </location>
</feature>
<reference evidence="10 11" key="1">
    <citation type="submission" date="2020-04" db="EMBL/GenBank/DDBJ databases">
        <authorList>
            <person name="Alioto T."/>
            <person name="Alioto T."/>
            <person name="Gomez Garrido J."/>
        </authorList>
    </citation>
    <scope>NUCLEOTIDE SEQUENCE [LARGE SCALE GENOMIC DNA]</scope>
</reference>
<dbReference type="GO" id="GO:0005886">
    <property type="term" value="C:plasma membrane"/>
    <property type="evidence" value="ECO:0007669"/>
    <property type="project" value="UniProtKB-SubCell"/>
</dbReference>
<gene>
    <name evidence="10" type="ORF">CLODIP_2_CD08668</name>
</gene>
<proteinExistence type="inferred from homology"/>
<protein>
    <recommendedName>
        <fullName evidence="9">G-protein coupled receptors family 1 profile domain-containing protein</fullName>
    </recommendedName>
</protein>
<keyword evidence="7" id="KW-0807">Transducer</keyword>
<comment type="similarity">
    <text evidence="2 7">Belongs to the G-protein coupled receptor 1 family.</text>
</comment>
<dbReference type="CDD" id="cd00637">
    <property type="entry name" value="7tm_classA_rhodopsin-like"/>
    <property type="match status" value="2"/>
</dbReference>
<dbReference type="Gene3D" id="1.20.1070.10">
    <property type="entry name" value="Rhodopsin 7-helix transmembrane proteins"/>
    <property type="match status" value="2"/>
</dbReference>
<keyword evidence="11" id="KW-1185">Reference proteome</keyword>
<dbReference type="InterPro" id="IPR000276">
    <property type="entry name" value="GPCR_Rhodpsn"/>
</dbReference>
<feature type="transmembrane region" description="Helical" evidence="8">
    <location>
        <begin position="195"/>
        <end position="217"/>
    </location>
</feature>
<dbReference type="AlphaFoldDB" id="A0A8S1D4L8"/>
<evidence type="ECO:0000256" key="3">
    <source>
        <dbReference type="ARBA" id="ARBA00022475"/>
    </source>
</evidence>
<dbReference type="Pfam" id="PF00001">
    <property type="entry name" value="7tm_1"/>
    <property type="match status" value="2"/>
</dbReference>
<dbReference type="SUPFAM" id="SSF81321">
    <property type="entry name" value="Family A G protein-coupled receptor-like"/>
    <property type="match status" value="2"/>
</dbReference>
<dbReference type="PROSITE" id="PS00237">
    <property type="entry name" value="G_PROTEIN_RECEP_F1_1"/>
    <property type="match status" value="2"/>
</dbReference>
<feature type="transmembrane region" description="Helical" evidence="8">
    <location>
        <begin position="112"/>
        <end position="134"/>
    </location>
</feature>
<evidence type="ECO:0000256" key="7">
    <source>
        <dbReference type="RuleBase" id="RU000688"/>
    </source>
</evidence>
<keyword evidence="4 7" id="KW-0812">Transmembrane</keyword>
<feature type="domain" description="G-protein coupled receptors family 1 profile" evidence="9">
    <location>
        <begin position="8"/>
        <end position="257"/>
    </location>
</feature>
<keyword evidence="7" id="KW-0297">G-protein coupled receptor</keyword>
<evidence type="ECO:0000259" key="9">
    <source>
        <dbReference type="PROSITE" id="PS50262"/>
    </source>
</evidence>
<evidence type="ECO:0000313" key="10">
    <source>
        <dbReference type="EMBL" id="CAB3375377.1"/>
    </source>
</evidence>
<feature type="transmembrane region" description="Helical" evidence="8">
    <location>
        <begin position="374"/>
        <end position="401"/>
    </location>
</feature>
<dbReference type="OrthoDB" id="10042731at2759"/>
<feature type="domain" description="G-protein coupled receptors family 1 profile" evidence="9">
    <location>
        <begin position="316"/>
        <end position="566"/>
    </location>
</feature>
<feature type="transmembrane region" description="Helical" evidence="8">
    <location>
        <begin position="546"/>
        <end position="566"/>
    </location>
</feature>
<feature type="transmembrane region" description="Helical" evidence="8">
    <location>
        <begin position="302"/>
        <end position="325"/>
    </location>
</feature>
<dbReference type="GO" id="GO:0004930">
    <property type="term" value="F:G protein-coupled receptor activity"/>
    <property type="evidence" value="ECO:0007669"/>
    <property type="project" value="UniProtKB-KW"/>
</dbReference>
<dbReference type="InterPro" id="IPR017452">
    <property type="entry name" value="GPCR_Rhodpsn_7TM"/>
</dbReference>
<evidence type="ECO:0000256" key="4">
    <source>
        <dbReference type="ARBA" id="ARBA00022692"/>
    </source>
</evidence>
<dbReference type="Proteomes" id="UP000494165">
    <property type="component" value="Unassembled WGS sequence"/>
</dbReference>
<evidence type="ECO:0000256" key="5">
    <source>
        <dbReference type="ARBA" id="ARBA00022989"/>
    </source>
</evidence>
<dbReference type="EMBL" id="CADEPI010000111">
    <property type="protein sequence ID" value="CAB3375377.1"/>
    <property type="molecule type" value="Genomic_DNA"/>
</dbReference>
<feature type="transmembrane region" description="Helical" evidence="8">
    <location>
        <begin position="237"/>
        <end position="257"/>
    </location>
</feature>
<keyword evidence="5 8" id="KW-1133">Transmembrane helix</keyword>
<evidence type="ECO:0000256" key="6">
    <source>
        <dbReference type="ARBA" id="ARBA00023136"/>
    </source>
</evidence>
<feature type="transmembrane region" description="Helical" evidence="8">
    <location>
        <begin position="421"/>
        <end position="443"/>
    </location>
</feature>
<evidence type="ECO:0000313" key="11">
    <source>
        <dbReference type="Proteomes" id="UP000494165"/>
    </source>
</evidence>
<feature type="transmembrane region" description="Helical" evidence="8">
    <location>
        <begin position="62"/>
        <end position="92"/>
    </location>
</feature>
<feature type="transmembrane region" description="Helical" evidence="8">
    <location>
        <begin position="463"/>
        <end position="484"/>
    </location>
</feature>
<dbReference type="PROSITE" id="PS50262">
    <property type="entry name" value="G_PROTEIN_RECEP_F1_2"/>
    <property type="match status" value="2"/>
</dbReference>
<sequence>MCVVNLGVNTITIIAAATKKCLDKPSYKFILGLTISDLLIGAFFPVHMIFKTFYEEHAKDTYSIYFFHCFLPIFPVLVSCAASNLFQMIIAFDRCMSVMKPVLHRNFLTKRLAKITICAVFAFSILMCSMPMYWNNYPNERFNACVLLTLTLSYYSYIIVPVFVVILCCLFFIYFQVYRVVTTNLRDNARTLKMVAVILTSHAVCWFPHMVCTYVLLNDALPKKNQNSVYHNLELYTLYHWLLLLALSSSFLNALLYSWRMPDFRKAIDEIIYRKKPPVFTTSSVPIDGSIRNMWSLSNYCLFAASILLCVVNLGVNTITVIAAATKKCLDKPSYKFILGLASSDLLVGIFLPVQMILKTFYEEDSAKDTYSKYFFHCFLPTFPILVSCATSNLLQMVIAFDRCMSVMKPVLHRNFLTNRLAYITICVVFAFSIFMCSMPLYWNNFPNKRLEACILLTLTMSYFSYLLVPAFAVNVFFMVFIYFQVYKVATAKLSDNTKTMKMVAVILTSHAVCWSPHLVSTYVLINDALPKKNQSAVYHNMELYTLYHWLLLLALSSSFLNALLYSWRMPDFRKAINEIIYLQKPEEVLYFVTERDFSSKPCSPCLNHP</sequence>
<organism evidence="10 11">
    <name type="scientific">Cloeon dipterum</name>
    <dbReference type="NCBI Taxonomy" id="197152"/>
    <lineage>
        <taxon>Eukaryota</taxon>
        <taxon>Metazoa</taxon>
        <taxon>Ecdysozoa</taxon>
        <taxon>Arthropoda</taxon>
        <taxon>Hexapoda</taxon>
        <taxon>Insecta</taxon>
        <taxon>Pterygota</taxon>
        <taxon>Palaeoptera</taxon>
        <taxon>Ephemeroptera</taxon>
        <taxon>Pisciforma</taxon>
        <taxon>Baetidae</taxon>
        <taxon>Cloeon</taxon>
    </lineage>
</organism>
<comment type="caution">
    <text evidence="10">The sequence shown here is derived from an EMBL/GenBank/DDBJ whole genome shotgun (WGS) entry which is preliminary data.</text>
</comment>
<name>A0A8S1D4L8_9INSE</name>
<keyword evidence="7" id="KW-0675">Receptor</keyword>
<accession>A0A8S1D4L8</accession>
<dbReference type="SMART" id="SM01381">
    <property type="entry name" value="7TM_GPCR_Srsx"/>
    <property type="match status" value="1"/>
</dbReference>